<dbReference type="PANTHER" id="PTHR30118">
    <property type="entry name" value="HTH-TYPE TRANSCRIPTIONAL REGULATOR LEUO-RELATED"/>
    <property type="match status" value="1"/>
</dbReference>
<dbReference type="RefSeq" id="WP_236088860.1">
    <property type="nucleotide sequence ID" value="NZ_JAKGSG010000025.1"/>
</dbReference>
<dbReference type="InterPro" id="IPR036390">
    <property type="entry name" value="WH_DNA-bd_sf"/>
</dbReference>
<evidence type="ECO:0000259" key="5">
    <source>
        <dbReference type="PROSITE" id="PS50931"/>
    </source>
</evidence>
<dbReference type="GO" id="GO:0003700">
    <property type="term" value="F:DNA-binding transcription factor activity"/>
    <property type="evidence" value="ECO:0007669"/>
    <property type="project" value="InterPro"/>
</dbReference>
<dbReference type="InterPro" id="IPR050389">
    <property type="entry name" value="LysR-type_TF"/>
</dbReference>
<dbReference type="InterPro" id="IPR036388">
    <property type="entry name" value="WH-like_DNA-bd_sf"/>
</dbReference>
<gene>
    <name evidence="6" type="ORF">L1785_08840</name>
</gene>
<evidence type="ECO:0000313" key="6">
    <source>
        <dbReference type="EMBL" id="MCF4121087.1"/>
    </source>
</evidence>
<evidence type="ECO:0000313" key="7">
    <source>
        <dbReference type="Proteomes" id="UP001165405"/>
    </source>
</evidence>
<evidence type="ECO:0000256" key="3">
    <source>
        <dbReference type="ARBA" id="ARBA00023125"/>
    </source>
</evidence>
<keyword evidence="7" id="KW-1185">Reference proteome</keyword>
<name>A0AA41QDD7_9MICO</name>
<dbReference type="PRINTS" id="PR00039">
    <property type="entry name" value="HTHLYSR"/>
</dbReference>
<keyword evidence="2" id="KW-0805">Transcription regulation</keyword>
<accession>A0AA41QDD7</accession>
<dbReference type="InterPro" id="IPR005119">
    <property type="entry name" value="LysR_subst-bd"/>
</dbReference>
<dbReference type="InterPro" id="IPR000847">
    <property type="entry name" value="LysR_HTH_N"/>
</dbReference>
<comment type="caution">
    <text evidence="6">The sequence shown here is derived from an EMBL/GenBank/DDBJ whole genome shotgun (WGS) entry which is preliminary data.</text>
</comment>
<dbReference type="Gene3D" id="1.10.10.10">
    <property type="entry name" value="Winged helix-like DNA-binding domain superfamily/Winged helix DNA-binding domain"/>
    <property type="match status" value="1"/>
</dbReference>
<dbReference type="EMBL" id="JAKGSG010000025">
    <property type="protein sequence ID" value="MCF4121087.1"/>
    <property type="molecule type" value="Genomic_DNA"/>
</dbReference>
<dbReference type="Proteomes" id="UP001165405">
    <property type="component" value="Unassembled WGS sequence"/>
</dbReference>
<feature type="domain" description="HTH lysR-type" evidence="5">
    <location>
        <begin position="6"/>
        <end position="63"/>
    </location>
</feature>
<dbReference type="SUPFAM" id="SSF46785">
    <property type="entry name" value="Winged helix' DNA-binding domain"/>
    <property type="match status" value="1"/>
</dbReference>
<dbReference type="SUPFAM" id="SSF53850">
    <property type="entry name" value="Periplasmic binding protein-like II"/>
    <property type="match status" value="1"/>
</dbReference>
<dbReference type="Pfam" id="PF03466">
    <property type="entry name" value="LysR_substrate"/>
    <property type="match status" value="1"/>
</dbReference>
<dbReference type="CDD" id="cd08417">
    <property type="entry name" value="PBP2_Nitroaromatics_like"/>
    <property type="match status" value="1"/>
</dbReference>
<evidence type="ECO:0000256" key="1">
    <source>
        <dbReference type="ARBA" id="ARBA00009437"/>
    </source>
</evidence>
<evidence type="ECO:0000256" key="4">
    <source>
        <dbReference type="ARBA" id="ARBA00023163"/>
    </source>
</evidence>
<protein>
    <submittedName>
        <fullName evidence="6">LysR family transcriptional regulator</fullName>
    </submittedName>
</protein>
<dbReference type="GO" id="GO:0003677">
    <property type="term" value="F:DNA binding"/>
    <property type="evidence" value="ECO:0007669"/>
    <property type="project" value="UniProtKB-KW"/>
</dbReference>
<dbReference type="PROSITE" id="PS50931">
    <property type="entry name" value="HTH_LYSR"/>
    <property type="match status" value="1"/>
</dbReference>
<organism evidence="6 7">
    <name type="scientific">Antribacter soli</name>
    <dbReference type="NCBI Taxonomy" id="2910976"/>
    <lineage>
        <taxon>Bacteria</taxon>
        <taxon>Bacillati</taxon>
        <taxon>Actinomycetota</taxon>
        <taxon>Actinomycetes</taxon>
        <taxon>Micrococcales</taxon>
        <taxon>Promicromonosporaceae</taxon>
        <taxon>Antribacter</taxon>
    </lineage>
</organism>
<keyword evidence="3" id="KW-0238">DNA-binding</keyword>
<dbReference type="Pfam" id="PF00126">
    <property type="entry name" value="HTH_1"/>
    <property type="match status" value="1"/>
</dbReference>
<dbReference type="Gene3D" id="3.40.190.10">
    <property type="entry name" value="Periplasmic binding protein-like II"/>
    <property type="match status" value="2"/>
</dbReference>
<comment type="similarity">
    <text evidence="1">Belongs to the LysR transcriptional regulatory family.</text>
</comment>
<keyword evidence="4" id="KW-0804">Transcription</keyword>
<dbReference type="AlphaFoldDB" id="A0AA41QDD7"/>
<sequence>MQLHNIDFNLLLPLRVLLEERSVSRAAERMHMSQPALSASLARLRRHFNDELLERRGNAYTLTPLAAQLLERSYSALAGLERIFLAQAEFDPTTTTREFTVVSSDYGISVLGGPLATVLTQEAPRARLRFHPITTAAVNNAPDSLRDLDGLLMPHGFITDGSHEDLFADRWVCVVAADNTVVGDRLELEQLSTLPWVYTLSGPSEYTPAAKHMQLLGVEPRVDVVTGSFLVVPALLRGSDRIALVQESLATQMGAGGGVRILEAPFDVVPLVEAFWWNPVYDRDPEHQWFRSKLHEAVTRAGLRPPRET</sequence>
<proteinExistence type="inferred from homology"/>
<dbReference type="PANTHER" id="PTHR30118:SF15">
    <property type="entry name" value="TRANSCRIPTIONAL REGULATORY PROTEIN"/>
    <property type="match status" value="1"/>
</dbReference>
<evidence type="ECO:0000256" key="2">
    <source>
        <dbReference type="ARBA" id="ARBA00023015"/>
    </source>
</evidence>
<dbReference type="InterPro" id="IPR037402">
    <property type="entry name" value="YidZ_PBP2"/>
</dbReference>
<reference evidence="6" key="1">
    <citation type="submission" date="2022-01" db="EMBL/GenBank/DDBJ databases">
        <title>Antribacter sp. nov., isolated from Guizhou of China.</title>
        <authorList>
            <person name="Chengliang C."/>
            <person name="Ya Z."/>
        </authorList>
    </citation>
    <scope>NUCLEOTIDE SEQUENCE</scope>
    <source>
        <strain evidence="6">KLBMP 9083</strain>
    </source>
</reference>